<dbReference type="InterPro" id="IPR036986">
    <property type="entry name" value="S4_RNA-bd_sf"/>
</dbReference>
<dbReference type="InterPro" id="IPR020103">
    <property type="entry name" value="PsdUridine_synth_cat_dom_sf"/>
</dbReference>
<feature type="compositionally biased region" description="Basic and acidic residues" evidence="5">
    <location>
        <begin position="27"/>
        <end position="267"/>
    </location>
</feature>
<keyword evidence="3" id="KW-0694">RNA-binding</keyword>
<organism evidence="7 8">
    <name type="scientific">Nemorincola caseinilytica</name>
    <dbReference type="NCBI Taxonomy" id="2054315"/>
    <lineage>
        <taxon>Bacteria</taxon>
        <taxon>Pseudomonadati</taxon>
        <taxon>Bacteroidota</taxon>
        <taxon>Chitinophagia</taxon>
        <taxon>Chitinophagales</taxon>
        <taxon>Chitinophagaceae</taxon>
        <taxon>Nemorincola</taxon>
    </lineage>
</organism>
<evidence type="ECO:0000313" key="8">
    <source>
        <dbReference type="Proteomes" id="UP001500067"/>
    </source>
</evidence>
<keyword evidence="2 4" id="KW-0413">Isomerase</keyword>
<dbReference type="NCBIfam" id="TIGR00093">
    <property type="entry name" value="pseudouridine synthase"/>
    <property type="match status" value="1"/>
</dbReference>
<reference evidence="8" key="1">
    <citation type="journal article" date="2019" name="Int. J. Syst. Evol. Microbiol.">
        <title>The Global Catalogue of Microorganisms (GCM) 10K type strain sequencing project: providing services to taxonomists for standard genome sequencing and annotation.</title>
        <authorList>
            <consortium name="The Broad Institute Genomics Platform"/>
            <consortium name="The Broad Institute Genome Sequencing Center for Infectious Disease"/>
            <person name="Wu L."/>
            <person name="Ma J."/>
        </authorList>
    </citation>
    <scope>NUCLEOTIDE SEQUENCE [LARGE SCALE GENOMIC DNA]</scope>
    <source>
        <strain evidence="8">JCM 32105</strain>
    </source>
</reference>
<dbReference type="Gene3D" id="3.30.70.580">
    <property type="entry name" value="Pseudouridine synthase I, catalytic domain, N-terminal subdomain"/>
    <property type="match status" value="1"/>
</dbReference>
<dbReference type="Gene3D" id="3.30.70.1560">
    <property type="entry name" value="Alpha-L RNA-binding motif"/>
    <property type="match status" value="1"/>
</dbReference>
<dbReference type="InterPro" id="IPR002942">
    <property type="entry name" value="S4_RNA-bd"/>
</dbReference>
<gene>
    <name evidence="7" type="ORF">GCM10023093_31100</name>
</gene>
<feature type="region of interest" description="Disordered" evidence="5">
    <location>
        <begin position="1"/>
        <end position="358"/>
    </location>
</feature>
<accession>A0ABP8NNQ4</accession>
<dbReference type="CDD" id="cd00165">
    <property type="entry name" value="S4"/>
    <property type="match status" value="1"/>
</dbReference>
<evidence type="ECO:0000256" key="1">
    <source>
        <dbReference type="ARBA" id="ARBA00008348"/>
    </source>
</evidence>
<dbReference type="CDD" id="cd02870">
    <property type="entry name" value="PseudoU_synth_RsuA_like"/>
    <property type="match status" value="1"/>
</dbReference>
<dbReference type="SUPFAM" id="SSF55120">
    <property type="entry name" value="Pseudouridine synthase"/>
    <property type="match status" value="1"/>
</dbReference>
<dbReference type="InterPro" id="IPR018496">
    <property type="entry name" value="PsdUridine_synth_RsuA/RluB_CS"/>
</dbReference>
<dbReference type="SUPFAM" id="SSF55174">
    <property type="entry name" value="Alpha-L RNA-binding motif"/>
    <property type="match status" value="1"/>
</dbReference>
<evidence type="ECO:0000313" key="7">
    <source>
        <dbReference type="EMBL" id="GAA4470220.1"/>
    </source>
</evidence>
<dbReference type="EMBL" id="BAABFA010000024">
    <property type="protein sequence ID" value="GAA4470220.1"/>
    <property type="molecule type" value="Genomic_DNA"/>
</dbReference>
<dbReference type="PANTHER" id="PTHR47683:SF2">
    <property type="entry name" value="RNA-BINDING S4 DOMAIN-CONTAINING PROTEIN"/>
    <property type="match status" value="1"/>
</dbReference>
<feature type="domain" description="RNA-binding S4" evidence="6">
    <location>
        <begin position="388"/>
        <end position="447"/>
    </location>
</feature>
<protein>
    <recommendedName>
        <fullName evidence="4">Pseudouridine synthase</fullName>
        <ecNumber evidence="4">5.4.99.-</ecNumber>
    </recommendedName>
</protein>
<feature type="compositionally biased region" description="Basic and acidic residues" evidence="5">
    <location>
        <begin position="300"/>
        <end position="324"/>
    </location>
</feature>
<dbReference type="InterPro" id="IPR006145">
    <property type="entry name" value="PsdUridine_synth_RsuA/RluA"/>
</dbReference>
<dbReference type="PANTHER" id="PTHR47683">
    <property type="entry name" value="PSEUDOURIDINE SYNTHASE FAMILY PROTEIN-RELATED"/>
    <property type="match status" value="1"/>
</dbReference>
<feature type="compositionally biased region" description="Basic and acidic residues" evidence="5">
    <location>
        <begin position="331"/>
        <end position="358"/>
    </location>
</feature>
<dbReference type="EC" id="5.4.99.-" evidence="4"/>
<dbReference type="RefSeq" id="WP_345085354.1">
    <property type="nucleotide sequence ID" value="NZ_BAABFA010000024.1"/>
</dbReference>
<evidence type="ECO:0000256" key="2">
    <source>
        <dbReference type="ARBA" id="ARBA00023235"/>
    </source>
</evidence>
<dbReference type="Pfam" id="PF01479">
    <property type="entry name" value="S4"/>
    <property type="match status" value="1"/>
</dbReference>
<dbReference type="PROSITE" id="PS50889">
    <property type="entry name" value="S4"/>
    <property type="match status" value="1"/>
</dbReference>
<evidence type="ECO:0000256" key="4">
    <source>
        <dbReference type="RuleBase" id="RU003887"/>
    </source>
</evidence>
<dbReference type="InterPro" id="IPR042092">
    <property type="entry name" value="PsdUridine_s_RsuA/RluB/E/F_cat"/>
</dbReference>
<dbReference type="SMART" id="SM00363">
    <property type="entry name" value="S4"/>
    <property type="match status" value="1"/>
</dbReference>
<comment type="similarity">
    <text evidence="1 4">Belongs to the pseudouridine synthase RsuA family.</text>
</comment>
<dbReference type="InterPro" id="IPR050343">
    <property type="entry name" value="RsuA_PseudoU_synthase"/>
</dbReference>
<evidence type="ECO:0000256" key="3">
    <source>
        <dbReference type="PROSITE-ProRule" id="PRU00182"/>
    </source>
</evidence>
<name>A0ABP8NNQ4_9BACT</name>
<sequence length="621" mass="72772">MNKRTSTGPGAPKKGYKANNDRPAASFDKKPFKRRDDGGQERDERPFRKRADDNDRPFDRKPARRDDDNRGDREERPFRRREESDKPYGRKPARRDDDNRGDREERPFRKREDGDKPYGRKPARRDDDNRGDREERPFRRREDGDKPYGRKPARRDDDSRDDREERPFRKREDGDKPYGRKPARRDDDSRGDREERPFRKREIGDKPYGRKPARRDDDSRGDREERPFRKREDGDKPYGKEKGPVRFRDNDPFKEERPLKEGEEKPKKTGVTFSKGLEEVPPFMKPKRRGKPGADDSMDREERPFRERRDSGSRDSKPGKKPADKPFAGMPERKKSKEDHKKENRYTEREEYEMAARQNDREYFGDDAEWRPTNDTRKQVTSAASYPMPLNKYIAHSGECSRRDAAEMVKQGKVKVNGELVLEPGHKVEKDDKVTLGGKKLTPQKGLIYVLLNKPKGFITTNEDERGRKTVMDLVANADASRLFPIGRLDRATTGLLLLTNDGMLTQKLSHPSYEVKKVYHVTLDKPLTKAHFEQVMAGLELEDGKAEVDEMAYLEQKNELGLEIHSGKNRIVRRIFESLGYVVEKLDRVVYAGLTKKNLPRGKWRYLNEEEIRLLKHFKS</sequence>
<comment type="caution">
    <text evidence="7">The sequence shown here is derived from an EMBL/GenBank/DDBJ whole genome shotgun (WGS) entry which is preliminary data.</text>
</comment>
<dbReference type="PROSITE" id="PS01149">
    <property type="entry name" value="PSI_RSU"/>
    <property type="match status" value="1"/>
</dbReference>
<evidence type="ECO:0000256" key="5">
    <source>
        <dbReference type="SAM" id="MobiDB-lite"/>
    </source>
</evidence>
<dbReference type="InterPro" id="IPR020094">
    <property type="entry name" value="TruA/RsuA/RluB/E/F_N"/>
</dbReference>
<evidence type="ECO:0000259" key="6">
    <source>
        <dbReference type="SMART" id="SM00363"/>
    </source>
</evidence>
<dbReference type="Proteomes" id="UP001500067">
    <property type="component" value="Unassembled WGS sequence"/>
</dbReference>
<dbReference type="InterPro" id="IPR000748">
    <property type="entry name" value="PsdUridine_synth_RsuA/RluB/E/F"/>
</dbReference>
<keyword evidence="8" id="KW-1185">Reference proteome</keyword>
<proteinExistence type="inferred from homology"/>
<dbReference type="Gene3D" id="3.10.290.10">
    <property type="entry name" value="RNA-binding S4 domain"/>
    <property type="match status" value="1"/>
</dbReference>
<dbReference type="Pfam" id="PF00849">
    <property type="entry name" value="PseudoU_synth_2"/>
    <property type="match status" value="1"/>
</dbReference>